<name>M6BUZ4_LEPBO</name>
<dbReference type="AlphaFoldDB" id="M6BUZ4"/>
<sequence>MKKDLNKIKSIYYKIKIDSFLRNTFLETKEENDLEYCDQSRGS</sequence>
<evidence type="ECO:0000313" key="1">
    <source>
        <dbReference type="EMBL" id="EMJ83557.1"/>
    </source>
</evidence>
<gene>
    <name evidence="1" type="ORF">LEP1GSC016_2575</name>
</gene>
<proteinExistence type="predicted"/>
<accession>M6BUZ4</accession>
<dbReference type="Proteomes" id="UP000011873">
    <property type="component" value="Unassembled WGS sequence"/>
</dbReference>
<dbReference type="EMBL" id="ANMU01000040">
    <property type="protein sequence ID" value="EMJ83557.1"/>
    <property type="molecule type" value="Genomic_DNA"/>
</dbReference>
<protein>
    <submittedName>
        <fullName evidence="1">Uncharacterized protein</fullName>
    </submittedName>
</protein>
<dbReference type="PATRIC" id="fig|1218567.3.peg.984"/>
<comment type="caution">
    <text evidence="1">The sequence shown here is derived from an EMBL/GenBank/DDBJ whole genome shotgun (WGS) entry which is preliminary data.</text>
</comment>
<evidence type="ECO:0000313" key="2">
    <source>
        <dbReference type="Proteomes" id="UP000011873"/>
    </source>
</evidence>
<organism evidence="1 2">
    <name type="scientific">Leptospira borgpetersenii serovar Hardjo-bovis str. Sponselee</name>
    <dbReference type="NCBI Taxonomy" id="1303729"/>
    <lineage>
        <taxon>Bacteria</taxon>
        <taxon>Pseudomonadati</taxon>
        <taxon>Spirochaetota</taxon>
        <taxon>Spirochaetia</taxon>
        <taxon>Leptospirales</taxon>
        <taxon>Leptospiraceae</taxon>
        <taxon>Leptospira</taxon>
    </lineage>
</organism>
<reference evidence="1 2" key="1">
    <citation type="submission" date="2013-01" db="EMBL/GenBank/DDBJ databases">
        <authorList>
            <person name="Harkins D.M."/>
            <person name="Durkin A.S."/>
            <person name="Brinkac L.M."/>
            <person name="Haft D.H."/>
            <person name="Selengut J.D."/>
            <person name="Sanka R."/>
            <person name="DePew J."/>
            <person name="Purushe J."/>
            <person name="Galloway R.L."/>
            <person name="Vinetz J.M."/>
            <person name="Sutton G.G."/>
            <person name="Nierman W.C."/>
            <person name="Fouts D.E."/>
        </authorList>
    </citation>
    <scope>NUCLEOTIDE SEQUENCE [LARGE SCALE GENOMIC DNA]</scope>
    <source>
        <strain evidence="1 2">Sponselee CDC</strain>
    </source>
</reference>